<keyword evidence="2 6" id="KW-0560">Oxidoreductase</keyword>
<comment type="similarity">
    <text evidence="1 6">Belongs to the Glu/Leu/Phe/Val dehydrogenases family.</text>
</comment>
<dbReference type="InterPro" id="IPR046346">
    <property type="entry name" value="Aminoacid_DH-like_N_sf"/>
</dbReference>
<dbReference type="RefSeq" id="WP_109461156.1">
    <property type="nucleotide sequence ID" value="NZ_QFBC01000016.1"/>
</dbReference>
<gene>
    <name evidence="8" type="ORF">DEM27_26010</name>
</gene>
<keyword evidence="5" id="KW-0547">Nucleotide-binding</keyword>
<feature type="binding site" evidence="5">
    <location>
        <begin position="177"/>
        <end position="182"/>
    </location>
    <ligand>
        <name>NAD(+)</name>
        <dbReference type="ChEBI" id="CHEBI:57540"/>
    </ligand>
</feature>
<sequence length="342" mass="36396">MEIATHPDFDDHEMVLYCTDKTTGLRAFIAIHDTTLGLGMGGCRMRAYGSDADALSDVLRLSRGMSYKYAASGLEHGGAKAVIIDDLDASRRTERLLAFGRIIERLGGLYTTAEDAGISTADVRLMSSVTEHIRNLPLEDGGEGALCTAWGVFHGIQAALEFRGFSDLSDRAVAVEGLGKVGMALCELLKNAGAHLIVYDLDEQKVRAAQQNFGATAVASGQIHLADADVYSPCALGGTLNQKTIPEIQAKIIAGAANNQLSAPSQDKLLWERGITYCPDYVVNAGGVLSVARKGVQFKLAEGLSRVAAIHETTHKVLAMSKAEGIPTGVAADRLARRRLQG</sequence>
<evidence type="ECO:0000256" key="4">
    <source>
        <dbReference type="PIRSR" id="PIRSR000188-1"/>
    </source>
</evidence>
<dbReference type="InterPro" id="IPR006097">
    <property type="entry name" value="Glu/Leu/Phe/Val/Trp_DH_dimer"/>
</dbReference>
<reference evidence="8 9" key="1">
    <citation type="submission" date="2018-05" db="EMBL/GenBank/DDBJ databases">
        <title>The draft genome of strain NS-104.</title>
        <authorList>
            <person name="Hang P."/>
            <person name="Jiang J."/>
        </authorList>
    </citation>
    <scope>NUCLEOTIDE SEQUENCE [LARGE SCALE GENOMIC DNA]</scope>
    <source>
        <strain evidence="8 9">NS-104</strain>
    </source>
</reference>
<comment type="caution">
    <text evidence="8">The sequence shown here is derived from an EMBL/GenBank/DDBJ whole genome shotgun (WGS) entry which is preliminary data.</text>
</comment>
<proteinExistence type="inferred from homology"/>
<keyword evidence="9" id="KW-1185">Reference proteome</keyword>
<feature type="active site" description="Proton donor/acceptor" evidence="4">
    <location>
        <position position="80"/>
    </location>
</feature>
<dbReference type="OrthoDB" id="9803297at2"/>
<keyword evidence="3 5" id="KW-0520">NAD</keyword>
<evidence type="ECO:0000256" key="1">
    <source>
        <dbReference type="ARBA" id="ARBA00006382"/>
    </source>
</evidence>
<dbReference type="PROSITE" id="PS00074">
    <property type="entry name" value="GLFV_DEHYDROGENASE"/>
    <property type="match status" value="1"/>
</dbReference>
<dbReference type="PANTHER" id="PTHR42722">
    <property type="entry name" value="LEUCINE DEHYDROGENASE"/>
    <property type="match status" value="1"/>
</dbReference>
<dbReference type="InterPro" id="IPR006095">
    <property type="entry name" value="Glu/Leu/Phe/Val/Trp_DH"/>
</dbReference>
<organism evidence="8 9">
    <name type="scientific">Metarhizobium album</name>
    <dbReference type="NCBI Taxonomy" id="2182425"/>
    <lineage>
        <taxon>Bacteria</taxon>
        <taxon>Pseudomonadati</taxon>
        <taxon>Pseudomonadota</taxon>
        <taxon>Alphaproteobacteria</taxon>
        <taxon>Hyphomicrobiales</taxon>
        <taxon>Rhizobiaceae</taxon>
        <taxon>Metarhizobium</taxon>
    </lineage>
</organism>
<dbReference type="InterPro" id="IPR016211">
    <property type="entry name" value="Glu/Phe/Leu/Val/Trp_DH_bac/arc"/>
</dbReference>
<dbReference type="InterPro" id="IPR036291">
    <property type="entry name" value="NAD(P)-bd_dom_sf"/>
</dbReference>
<protein>
    <submittedName>
        <fullName evidence="8">Amino acid dehydrogenase</fullName>
    </submittedName>
</protein>
<dbReference type="SUPFAM" id="SSF53223">
    <property type="entry name" value="Aminoacid dehydrogenase-like, N-terminal domain"/>
    <property type="match status" value="1"/>
</dbReference>
<dbReference type="Pfam" id="PF02812">
    <property type="entry name" value="ELFV_dehydrog_N"/>
    <property type="match status" value="1"/>
</dbReference>
<dbReference type="PANTHER" id="PTHR42722:SF1">
    <property type="entry name" value="VALINE DEHYDROGENASE"/>
    <property type="match status" value="1"/>
</dbReference>
<dbReference type="EMBL" id="QFBC01000016">
    <property type="protein sequence ID" value="PWE53406.1"/>
    <property type="molecule type" value="Genomic_DNA"/>
</dbReference>
<dbReference type="Gene3D" id="3.40.50.10860">
    <property type="entry name" value="Leucine Dehydrogenase, chain A, domain 1"/>
    <property type="match status" value="1"/>
</dbReference>
<name>A0A2U2DJB9_9HYPH</name>
<evidence type="ECO:0000259" key="7">
    <source>
        <dbReference type="SMART" id="SM00839"/>
    </source>
</evidence>
<evidence type="ECO:0000313" key="9">
    <source>
        <dbReference type="Proteomes" id="UP000245252"/>
    </source>
</evidence>
<dbReference type="CDD" id="cd01075">
    <property type="entry name" value="NAD_bind_Leu_Phe_Val_DH"/>
    <property type="match status" value="1"/>
</dbReference>
<dbReference type="Proteomes" id="UP000245252">
    <property type="component" value="Unassembled WGS sequence"/>
</dbReference>
<dbReference type="InterPro" id="IPR006096">
    <property type="entry name" value="Glu/Leu/Phe/Val/Trp_DH_C"/>
</dbReference>
<evidence type="ECO:0000256" key="2">
    <source>
        <dbReference type="ARBA" id="ARBA00023002"/>
    </source>
</evidence>
<dbReference type="Pfam" id="PF00208">
    <property type="entry name" value="ELFV_dehydrog"/>
    <property type="match status" value="1"/>
</dbReference>
<evidence type="ECO:0000256" key="6">
    <source>
        <dbReference type="RuleBase" id="RU004417"/>
    </source>
</evidence>
<dbReference type="PIRSF" id="PIRSF000188">
    <property type="entry name" value="Phe_leu_dh"/>
    <property type="match status" value="1"/>
</dbReference>
<evidence type="ECO:0000256" key="3">
    <source>
        <dbReference type="ARBA" id="ARBA00023027"/>
    </source>
</evidence>
<dbReference type="GO" id="GO:0016639">
    <property type="term" value="F:oxidoreductase activity, acting on the CH-NH2 group of donors, NAD or NADP as acceptor"/>
    <property type="evidence" value="ECO:0007669"/>
    <property type="project" value="InterPro"/>
</dbReference>
<dbReference type="SUPFAM" id="SSF51735">
    <property type="entry name" value="NAD(P)-binding Rossmann-fold domains"/>
    <property type="match status" value="1"/>
</dbReference>
<dbReference type="GO" id="GO:0006520">
    <property type="term" value="P:amino acid metabolic process"/>
    <property type="evidence" value="ECO:0007669"/>
    <property type="project" value="InterPro"/>
</dbReference>
<evidence type="ECO:0000313" key="8">
    <source>
        <dbReference type="EMBL" id="PWE53406.1"/>
    </source>
</evidence>
<dbReference type="GO" id="GO:0000166">
    <property type="term" value="F:nucleotide binding"/>
    <property type="evidence" value="ECO:0007669"/>
    <property type="project" value="UniProtKB-KW"/>
</dbReference>
<feature type="domain" description="Glutamate/phenylalanine/leucine/valine/L-tryptophan dehydrogenase C-terminal" evidence="7">
    <location>
        <begin position="142"/>
        <end position="342"/>
    </location>
</feature>
<dbReference type="PRINTS" id="PR00082">
    <property type="entry name" value="GLFDHDRGNASE"/>
</dbReference>
<dbReference type="InterPro" id="IPR033524">
    <property type="entry name" value="Glu/Leu/Phe/Val_DH_AS"/>
</dbReference>
<evidence type="ECO:0000256" key="5">
    <source>
        <dbReference type="PIRSR" id="PIRSR000188-2"/>
    </source>
</evidence>
<dbReference type="SMART" id="SM00839">
    <property type="entry name" value="ELFV_dehydrog"/>
    <property type="match status" value="1"/>
</dbReference>
<accession>A0A2U2DJB9</accession>
<dbReference type="Gene3D" id="3.40.50.720">
    <property type="entry name" value="NAD(P)-binding Rossmann-like Domain"/>
    <property type="match status" value="1"/>
</dbReference>
<dbReference type="AlphaFoldDB" id="A0A2U2DJB9"/>